<evidence type="ECO:0000313" key="5">
    <source>
        <dbReference type="Proteomes" id="UP000289738"/>
    </source>
</evidence>
<dbReference type="SMR" id="A0A445BBX7"/>
<evidence type="ECO:0000256" key="1">
    <source>
        <dbReference type="ARBA" id="ARBA00022737"/>
    </source>
</evidence>
<dbReference type="Gramene" id="arahy.Tifrunner.gnm2.ann2.Ah10g020800.1">
    <property type="protein sequence ID" value="arahy.Tifrunner.gnm2.ann2.Ah10g020800.1-CDS"/>
    <property type="gene ID" value="arahy.Tifrunner.gnm2.ann2.Ah10g020800"/>
</dbReference>
<keyword evidence="5" id="KW-1185">Reference proteome</keyword>
<dbReference type="Proteomes" id="UP000289738">
    <property type="component" value="Chromosome A10"/>
</dbReference>
<accession>A0A445BBX7</accession>
<name>A0A445BBX7_ARAHY</name>
<dbReference type="InterPro" id="IPR011989">
    <property type="entry name" value="ARM-like"/>
</dbReference>
<proteinExistence type="predicted"/>
<evidence type="ECO:0000256" key="2">
    <source>
        <dbReference type="SAM" id="Coils"/>
    </source>
</evidence>
<dbReference type="InterPro" id="IPR000225">
    <property type="entry name" value="Armadillo"/>
</dbReference>
<sequence length="447" mass="49585">MHTLPPPSSSSSSSSSSNSIWVLSSIKLQFFARIRRFLQSKATRKRRNQPRNRAEQNNNDNNKVEKVVETVQVMEKHEEEKEEEEDSAIILQRTVKKLHFGSWEEKEVAAKDIGNLAKEDLKVRKLITELGVVPVLVSMVASDVATRRRAALVALIHLADGTYTNKAMIVEAGILSKLPNTVDNVDESTINEFSELLLSLSSLANTQFHFPSLDFLPSLRHILESNSSSLDTKTSCLGALYNFSSVLENAGALVSCGIVPILLELSSRKETSEKALASLGNLLVSMMGKKAIENSCLVPKNFIEILSWEDKPKCQELSVYILMILAHQSSSQREKMAEAGIVPVLLEVVLLGSSLAQKRALKLLQWFKDERQTKMGPHSGPQTPRFASMGSPVNQREAMEGKKMMKSLVKQSLHRNMEIITHRANAAGDSSRFKSLVISTSSKSLPY</sequence>
<comment type="caution">
    <text evidence="4">The sequence shown here is derived from an EMBL/GenBank/DDBJ whole genome shotgun (WGS) entry which is preliminary data.</text>
</comment>
<dbReference type="PANTHER" id="PTHR46700:SF2">
    <property type="entry name" value="ARM REPEAT SUPERFAMILY PROTEIN"/>
    <property type="match status" value="1"/>
</dbReference>
<dbReference type="OrthoDB" id="777117at2759"/>
<dbReference type="Gene3D" id="1.25.10.10">
    <property type="entry name" value="Leucine-rich Repeat Variant"/>
    <property type="match status" value="1"/>
</dbReference>
<organism evidence="4 5">
    <name type="scientific">Arachis hypogaea</name>
    <name type="common">Peanut</name>
    <dbReference type="NCBI Taxonomy" id="3818"/>
    <lineage>
        <taxon>Eukaryota</taxon>
        <taxon>Viridiplantae</taxon>
        <taxon>Streptophyta</taxon>
        <taxon>Embryophyta</taxon>
        <taxon>Tracheophyta</taxon>
        <taxon>Spermatophyta</taxon>
        <taxon>Magnoliopsida</taxon>
        <taxon>eudicotyledons</taxon>
        <taxon>Gunneridae</taxon>
        <taxon>Pentapetalae</taxon>
        <taxon>rosids</taxon>
        <taxon>fabids</taxon>
        <taxon>Fabales</taxon>
        <taxon>Fabaceae</taxon>
        <taxon>Papilionoideae</taxon>
        <taxon>50 kb inversion clade</taxon>
        <taxon>dalbergioids sensu lato</taxon>
        <taxon>Dalbergieae</taxon>
        <taxon>Pterocarpus clade</taxon>
        <taxon>Arachis</taxon>
    </lineage>
</organism>
<feature type="region of interest" description="Disordered" evidence="3">
    <location>
        <begin position="373"/>
        <end position="392"/>
    </location>
</feature>
<dbReference type="InterPro" id="IPR016024">
    <property type="entry name" value="ARM-type_fold"/>
</dbReference>
<evidence type="ECO:0008006" key="6">
    <source>
        <dbReference type="Google" id="ProtNLM"/>
    </source>
</evidence>
<dbReference type="AlphaFoldDB" id="A0A445BBX7"/>
<evidence type="ECO:0000256" key="3">
    <source>
        <dbReference type="SAM" id="MobiDB-lite"/>
    </source>
</evidence>
<dbReference type="STRING" id="3818.A0A445BBX7"/>
<reference evidence="4 5" key="1">
    <citation type="submission" date="2019-01" db="EMBL/GenBank/DDBJ databases">
        <title>Sequencing of cultivated peanut Arachis hypogaea provides insights into genome evolution and oil improvement.</title>
        <authorList>
            <person name="Chen X."/>
        </authorList>
    </citation>
    <scope>NUCLEOTIDE SEQUENCE [LARGE SCALE GENOMIC DNA]</scope>
    <source>
        <strain evidence="5">cv. Fuhuasheng</strain>
        <tissue evidence="4">Leaves</tissue>
    </source>
</reference>
<gene>
    <name evidence="4" type="ORF">Ahy_A10g051182</name>
</gene>
<protein>
    <recommendedName>
        <fullName evidence="6">U-box domain-containing protein</fullName>
    </recommendedName>
</protein>
<feature type="compositionally biased region" description="Basic residues" evidence="3">
    <location>
        <begin position="41"/>
        <end position="50"/>
    </location>
</feature>
<dbReference type="PANTHER" id="PTHR46700">
    <property type="entry name" value="ARM REPEAT SUPERFAMILY PROTEIN"/>
    <property type="match status" value="1"/>
</dbReference>
<evidence type="ECO:0000313" key="4">
    <source>
        <dbReference type="EMBL" id="RYR36151.1"/>
    </source>
</evidence>
<dbReference type="SMART" id="SM00185">
    <property type="entry name" value="ARM"/>
    <property type="match status" value="3"/>
</dbReference>
<keyword evidence="2" id="KW-0175">Coiled coil</keyword>
<dbReference type="SUPFAM" id="SSF48371">
    <property type="entry name" value="ARM repeat"/>
    <property type="match status" value="1"/>
</dbReference>
<feature type="region of interest" description="Disordered" evidence="3">
    <location>
        <begin position="41"/>
        <end position="65"/>
    </location>
</feature>
<dbReference type="EMBL" id="SDMP01000010">
    <property type="protein sequence ID" value="RYR36151.1"/>
    <property type="molecule type" value="Genomic_DNA"/>
</dbReference>
<keyword evidence="1" id="KW-0677">Repeat</keyword>
<feature type="coiled-coil region" evidence="2">
    <location>
        <begin position="67"/>
        <end position="94"/>
    </location>
</feature>